<keyword evidence="1" id="KW-0732">Signal</keyword>
<evidence type="ECO:0000256" key="1">
    <source>
        <dbReference type="SAM" id="SignalP"/>
    </source>
</evidence>
<keyword evidence="4" id="KW-1185">Reference proteome</keyword>
<dbReference type="PANTHER" id="PTHR21666:SF294">
    <property type="entry name" value="PEPTIDASE M23"/>
    <property type="match status" value="1"/>
</dbReference>
<evidence type="ECO:0000259" key="2">
    <source>
        <dbReference type="Pfam" id="PF01551"/>
    </source>
</evidence>
<dbReference type="OrthoDB" id="9805070at2"/>
<dbReference type="EMBL" id="BAER01000017">
    <property type="protein sequence ID" value="GAC31381.1"/>
    <property type="molecule type" value="Genomic_DNA"/>
</dbReference>
<reference evidence="4" key="1">
    <citation type="journal article" date="2014" name="Environ. Microbiol.">
        <title>Comparative genomics of the marine bacterial genus Glaciecola reveals the high degree of genomic diversity and genomic characteristic for cold adaptation.</title>
        <authorList>
            <person name="Qin Q.L."/>
            <person name="Xie B.B."/>
            <person name="Yu Y."/>
            <person name="Shu Y.L."/>
            <person name="Rong J.C."/>
            <person name="Zhang Y.J."/>
            <person name="Zhao D.L."/>
            <person name="Chen X.L."/>
            <person name="Zhang X.Y."/>
            <person name="Chen B."/>
            <person name="Zhou B.C."/>
            <person name="Zhang Y.Z."/>
        </authorList>
    </citation>
    <scope>NUCLEOTIDE SEQUENCE [LARGE SCALE GENOMIC DNA]</scope>
    <source>
        <strain evidence="4">LMG 21857</strain>
    </source>
</reference>
<dbReference type="PANTHER" id="PTHR21666">
    <property type="entry name" value="PEPTIDASE-RELATED"/>
    <property type="match status" value="1"/>
</dbReference>
<dbReference type="SUPFAM" id="SSF51261">
    <property type="entry name" value="Duplicated hybrid motif"/>
    <property type="match status" value="1"/>
</dbReference>
<organism evidence="3 4">
    <name type="scientific">Paraglaciecola polaris LMG 21857</name>
    <dbReference type="NCBI Taxonomy" id="1129793"/>
    <lineage>
        <taxon>Bacteria</taxon>
        <taxon>Pseudomonadati</taxon>
        <taxon>Pseudomonadota</taxon>
        <taxon>Gammaproteobacteria</taxon>
        <taxon>Alteromonadales</taxon>
        <taxon>Alteromonadaceae</taxon>
        <taxon>Paraglaciecola</taxon>
    </lineage>
</organism>
<dbReference type="InterPro" id="IPR011055">
    <property type="entry name" value="Dup_hybrid_motif"/>
</dbReference>
<accession>K6Z5C0</accession>
<dbReference type="Proteomes" id="UP000006322">
    <property type="component" value="Unassembled WGS sequence"/>
</dbReference>
<feature type="signal peptide" evidence="1">
    <location>
        <begin position="1"/>
        <end position="20"/>
    </location>
</feature>
<name>K6Z5C0_9ALTE</name>
<dbReference type="Pfam" id="PF01551">
    <property type="entry name" value="Peptidase_M23"/>
    <property type="match status" value="1"/>
</dbReference>
<feature type="domain" description="M23ase beta-sheet core" evidence="2">
    <location>
        <begin position="148"/>
        <end position="247"/>
    </location>
</feature>
<dbReference type="InterPro" id="IPR050570">
    <property type="entry name" value="Cell_wall_metabolism_enzyme"/>
</dbReference>
<dbReference type="Gene3D" id="2.70.70.10">
    <property type="entry name" value="Glucose Permease (Domain IIA)"/>
    <property type="match status" value="1"/>
</dbReference>
<dbReference type="GO" id="GO:0004222">
    <property type="term" value="F:metalloendopeptidase activity"/>
    <property type="evidence" value="ECO:0007669"/>
    <property type="project" value="TreeGrafter"/>
</dbReference>
<dbReference type="InterPro" id="IPR016047">
    <property type="entry name" value="M23ase_b-sheet_dom"/>
</dbReference>
<dbReference type="STRING" id="1129793.GPLA_0464"/>
<proteinExistence type="predicted"/>
<evidence type="ECO:0000313" key="3">
    <source>
        <dbReference type="EMBL" id="GAC31381.1"/>
    </source>
</evidence>
<comment type="caution">
    <text evidence="3">The sequence shown here is derived from an EMBL/GenBank/DDBJ whole genome shotgun (WGS) entry which is preliminary data.</text>
</comment>
<evidence type="ECO:0000313" key="4">
    <source>
        <dbReference type="Proteomes" id="UP000006322"/>
    </source>
</evidence>
<feature type="chain" id="PRO_5003901794" evidence="1">
    <location>
        <begin position="21"/>
        <end position="264"/>
    </location>
</feature>
<gene>
    <name evidence="3" type="ORF">GPLA_0464</name>
</gene>
<dbReference type="CDD" id="cd12797">
    <property type="entry name" value="M23_peptidase"/>
    <property type="match status" value="1"/>
</dbReference>
<protein>
    <submittedName>
        <fullName evidence="3">Peptidase M23B</fullName>
    </submittedName>
</protein>
<sequence length="264" mass="30021">MQKMWLSLGLLSSVPFLTHAYCIDDWACFDKISNKQKVEYWLRNNKPYPITSTLEVTTRNLHSTDKKRVHYSETRVLGPFERVKVLSLSVFDPLRSTRIKENFFWTPGIQNAAHDDSYRYALPYSANHSFRLVQGVNGGFSHHGASRYAYDYAMPVGTPVHAARNGQVIDLQQKHNKGGASRRYSRFANFVTILHTDGTTGEYYHLQQYGVKVTLGEHVTRGQLIGYSGNTGFSSLPHLHFAVYQAKSHGKYQSLPINFVSSQP</sequence>
<dbReference type="RefSeq" id="WP_007103187.1">
    <property type="nucleotide sequence ID" value="NZ_BAER01000017.1"/>
</dbReference>
<dbReference type="AlphaFoldDB" id="K6Z5C0"/>